<name>A0A8J7E0F6_9CYAN</name>
<sequence length="80" mass="9393">ALALQLSLTEVALNDFFRDAFDEPPLSIAEKRRLFYETYAATISPEDWRKMDREEILKLALPGDEPHLLWGLWNEWKGED</sequence>
<gene>
    <name evidence="1" type="ORF">IQ249_23080</name>
    <name evidence="2" type="ORF">IQ249_25255</name>
</gene>
<dbReference type="AlphaFoldDB" id="A0A8J7E0F6"/>
<feature type="non-terminal residue" evidence="2">
    <location>
        <position position="1"/>
    </location>
</feature>
<dbReference type="Proteomes" id="UP000654482">
    <property type="component" value="Unassembled WGS sequence"/>
</dbReference>
<evidence type="ECO:0000313" key="2">
    <source>
        <dbReference type="EMBL" id="MBE9119166.1"/>
    </source>
</evidence>
<dbReference type="EMBL" id="JADEWZ010000061">
    <property type="protein sequence ID" value="MBE9118776.1"/>
    <property type="molecule type" value="Genomic_DNA"/>
</dbReference>
<accession>A0A8J7E0F6</accession>
<comment type="caution">
    <text evidence="2">The sequence shown here is derived from an EMBL/GenBank/DDBJ whole genome shotgun (WGS) entry which is preliminary data.</text>
</comment>
<protein>
    <submittedName>
        <fullName evidence="2">Uncharacterized protein</fullName>
    </submittedName>
</protein>
<proteinExistence type="predicted"/>
<dbReference type="EMBL" id="JADEWZ010000088">
    <property type="protein sequence ID" value="MBE9119166.1"/>
    <property type="molecule type" value="Genomic_DNA"/>
</dbReference>
<evidence type="ECO:0000313" key="3">
    <source>
        <dbReference type="Proteomes" id="UP000654482"/>
    </source>
</evidence>
<keyword evidence="3" id="KW-1185">Reference proteome</keyword>
<evidence type="ECO:0000313" key="1">
    <source>
        <dbReference type="EMBL" id="MBE9118776.1"/>
    </source>
</evidence>
<reference evidence="2" key="1">
    <citation type="submission" date="2020-10" db="EMBL/GenBank/DDBJ databases">
        <authorList>
            <person name="Castelo-Branco R."/>
            <person name="Eusebio N."/>
            <person name="Adriana R."/>
            <person name="Vieira A."/>
            <person name="Brugerolle De Fraissinette N."/>
            <person name="Rezende De Castro R."/>
            <person name="Schneider M.P."/>
            <person name="Vasconcelos V."/>
            <person name="Leao P.N."/>
        </authorList>
    </citation>
    <scope>NUCLEOTIDE SEQUENCE</scope>
    <source>
        <strain evidence="2">LEGE 07157</strain>
    </source>
</reference>
<organism evidence="2 3">
    <name type="scientific">Lusitaniella coriacea LEGE 07157</name>
    <dbReference type="NCBI Taxonomy" id="945747"/>
    <lineage>
        <taxon>Bacteria</taxon>
        <taxon>Bacillati</taxon>
        <taxon>Cyanobacteriota</taxon>
        <taxon>Cyanophyceae</taxon>
        <taxon>Spirulinales</taxon>
        <taxon>Lusitaniellaceae</taxon>
        <taxon>Lusitaniella</taxon>
    </lineage>
</organism>